<organism evidence="2 3">
    <name type="scientific">Psychroflexus lacisalsi</name>
    <dbReference type="NCBI Taxonomy" id="503928"/>
    <lineage>
        <taxon>Bacteria</taxon>
        <taxon>Pseudomonadati</taxon>
        <taxon>Bacteroidota</taxon>
        <taxon>Flavobacteriia</taxon>
        <taxon>Flavobacteriales</taxon>
        <taxon>Flavobacteriaceae</taxon>
        <taxon>Psychroflexus</taxon>
    </lineage>
</organism>
<feature type="domain" description="DUF6705" evidence="1">
    <location>
        <begin position="1"/>
        <end position="161"/>
    </location>
</feature>
<dbReference type="EMBL" id="BAAAGG010000004">
    <property type="protein sequence ID" value="GAA0752376.1"/>
    <property type="molecule type" value="Genomic_DNA"/>
</dbReference>
<dbReference type="Pfam" id="PF20448">
    <property type="entry name" value="DUF6705"/>
    <property type="match status" value="1"/>
</dbReference>
<evidence type="ECO:0000313" key="2">
    <source>
        <dbReference type="EMBL" id="GAA0752376.1"/>
    </source>
</evidence>
<accession>A0ABN1K1Q3</accession>
<sequence length="203" mass="22826">MKKIISIIAIGLIFYNCKAQSPVLNMEDANVTKSKAPDNSYYKDVNNTLNNFEGAWLYTNGNTSLKIILVKSTQYFNGDFYEDLLIGGYQYIENRVEKINTLSDANDPSIGRAASIRGNNIYNNCRYSPVDDCVDGEKNLDLSINDVPLEGHIGTLRLFKRTINGQEALKANISMNYFRDVSGPAPDPTLPWRMDNIVLIKQN</sequence>
<evidence type="ECO:0000259" key="1">
    <source>
        <dbReference type="Pfam" id="PF20448"/>
    </source>
</evidence>
<keyword evidence="3" id="KW-1185">Reference proteome</keyword>
<proteinExistence type="predicted"/>
<comment type="caution">
    <text evidence="2">The sequence shown here is derived from an EMBL/GenBank/DDBJ whole genome shotgun (WGS) entry which is preliminary data.</text>
</comment>
<protein>
    <recommendedName>
        <fullName evidence="1">DUF6705 domain-containing protein</fullName>
    </recommendedName>
</protein>
<dbReference type="InterPro" id="IPR046551">
    <property type="entry name" value="DUF6705"/>
</dbReference>
<reference evidence="2 3" key="1">
    <citation type="journal article" date="2019" name="Int. J. Syst. Evol. Microbiol.">
        <title>The Global Catalogue of Microorganisms (GCM) 10K type strain sequencing project: providing services to taxonomists for standard genome sequencing and annotation.</title>
        <authorList>
            <consortium name="The Broad Institute Genomics Platform"/>
            <consortium name="The Broad Institute Genome Sequencing Center for Infectious Disease"/>
            <person name="Wu L."/>
            <person name="Ma J."/>
        </authorList>
    </citation>
    <scope>NUCLEOTIDE SEQUENCE [LARGE SCALE GENOMIC DNA]</scope>
    <source>
        <strain evidence="2 3">JCM 16231</strain>
    </source>
</reference>
<name>A0ABN1K1Q3_9FLAO</name>
<dbReference type="RefSeq" id="WP_224455443.1">
    <property type="nucleotide sequence ID" value="NZ_BAAAGG010000004.1"/>
</dbReference>
<gene>
    <name evidence="2" type="ORF">GCM10009433_03330</name>
</gene>
<dbReference type="Proteomes" id="UP001500185">
    <property type="component" value="Unassembled WGS sequence"/>
</dbReference>
<evidence type="ECO:0000313" key="3">
    <source>
        <dbReference type="Proteomes" id="UP001500185"/>
    </source>
</evidence>